<sequence length="189" mass="20953">MELCSVNKITHLPPSTPHHGYLAGNAVRRISLPLQRKSASLRLQSRALRCTGKFPGETVSEEKSTGVDEFGVEERDGDVVTEEKNLSSEAQAEEEQSQAIEFLNDIKLDADNTYSLLLYGSGAIVALYITSAIVGSLESIPLFPKLMEVVGLGYTLWFTTRYLVFKRDREELKTKISEIKKQVIGSDSV</sequence>
<feature type="transmembrane region" description="Helical" evidence="3">
    <location>
        <begin position="146"/>
        <end position="165"/>
    </location>
</feature>
<dbReference type="OrthoDB" id="2014299at2759"/>
<dbReference type="STRING" id="72664.V4LUB1"/>
<evidence type="ECO:0000256" key="3">
    <source>
        <dbReference type="SAM" id="Phobius"/>
    </source>
</evidence>
<keyword evidence="6" id="KW-1185">Reference proteome</keyword>
<evidence type="ECO:0000313" key="5">
    <source>
        <dbReference type="EMBL" id="ESQ47424.1"/>
    </source>
</evidence>
<keyword evidence="3" id="KW-0812">Transmembrane</keyword>
<evidence type="ECO:0000256" key="2">
    <source>
        <dbReference type="SAM" id="MobiDB-lite"/>
    </source>
</evidence>
<proteinExistence type="predicted"/>
<dbReference type="PANTHER" id="PTHR33222:SF2">
    <property type="entry name" value="PROTEIN CURVATURE THYLAKOID 1D, CHLOROPLASTIC"/>
    <property type="match status" value="1"/>
</dbReference>
<dbReference type="eggNOG" id="ENOG502S1WK">
    <property type="taxonomic scope" value="Eukaryota"/>
</dbReference>
<dbReference type="Gramene" id="ESQ47424">
    <property type="protein sequence ID" value="ESQ47424"/>
    <property type="gene ID" value="EUTSA_v10027947mg"/>
</dbReference>
<dbReference type="InterPro" id="IPR025564">
    <property type="entry name" value="CAAD_dom"/>
</dbReference>
<gene>
    <name evidence="5" type="ORF">EUTSA_v10027947mg</name>
</gene>
<dbReference type="OMA" id="MELCTAT"/>
<feature type="transmembrane region" description="Helical" evidence="3">
    <location>
        <begin position="116"/>
        <end position="134"/>
    </location>
</feature>
<reference evidence="5 6" key="1">
    <citation type="journal article" date="2013" name="Front. Plant Sci.">
        <title>The Reference Genome of the Halophytic Plant Eutrema salsugineum.</title>
        <authorList>
            <person name="Yang R."/>
            <person name="Jarvis D.E."/>
            <person name="Chen H."/>
            <person name="Beilstein M.A."/>
            <person name="Grimwood J."/>
            <person name="Jenkins J."/>
            <person name="Shu S."/>
            <person name="Prochnik S."/>
            <person name="Xin M."/>
            <person name="Ma C."/>
            <person name="Schmutz J."/>
            <person name="Wing R.A."/>
            <person name="Mitchell-Olds T."/>
            <person name="Schumaker K.S."/>
            <person name="Wang X."/>
        </authorList>
    </citation>
    <scope>NUCLEOTIDE SEQUENCE [LARGE SCALE GENOMIC DNA]</scope>
</reference>
<evidence type="ECO:0000313" key="6">
    <source>
        <dbReference type="Proteomes" id="UP000030689"/>
    </source>
</evidence>
<dbReference type="GO" id="GO:0009535">
    <property type="term" value="C:chloroplast thylakoid membrane"/>
    <property type="evidence" value="ECO:0007669"/>
    <property type="project" value="TreeGrafter"/>
</dbReference>
<dbReference type="EMBL" id="KI517416">
    <property type="protein sequence ID" value="ESQ47424.1"/>
    <property type="molecule type" value="Genomic_DNA"/>
</dbReference>
<feature type="region of interest" description="Disordered" evidence="2">
    <location>
        <begin position="54"/>
        <end position="92"/>
    </location>
</feature>
<dbReference type="Pfam" id="PF14159">
    <property type="entry name" value="CAAD"/>
    <property type="match status" value="1"/>
</dbReference>
<feature type="compositionally biased region" description="Basic and acidic residues" evidence="2">
    <location>
        <begin position="60"/>
        <end position="86"/>
    </location>
</feature>
<evidence type="ECO:0000256" key="1">
    <source>
        <dbReference type="ARBA" id="ARBA00004141"/>
    </source>
</evidence>
<name>V4LUB1_EUTSA</name>
<dbReference type="InterPro" id="IPR033344">
    <property type="entry name" value="CURT1"/>
</dbReference>
<keyword evidence="3" id="KW-0472">Membrane</keyword>
<evidence type="ECO:0000259" key="4">
    <source>
        <dbReference type="Pfam" id="PF14159"/>
    </source>
</evidence>
<dbReference type="PANTHER" id="PTHR33222">
    <property type="match status" value="1"/>
</dbReference>
<dbReference type="AlphaFoldDB" id="V4LUB1"/>
<organism evidence="5 6">
    <name type="scientific">Eutrema salsugineum</name>
    <name type="common">Saltwater cress</name>
    <name type="synonym">Sisymbrium salsugineum</name>
    <dbReference type="NCBI Taxonomy" id="72664"/>
    <lineage>
        <taxon>Eukaryota</taxon>
        <taxon>Viridiplantae</taxon>
        <taxon>Streptophyta</taxon>
        <taxon>Embryophyta</taxon>
        <taxon>Tracheophyta</taxon>
        <taxon>Spermatophyta</taxon>
        <taxon>Magnoliopsida</taxon>
        <taxon>eudicotyledons</taxon>
        <taxon>Gunneridae</taxon>
        <taxon>Pentapetalae</taxon>
        <taxon>rosids</taxon>
        <taxon>malvids</taxon>
        <taxon>Brassicales</taxon>
        <taxon>Brassicaceae</taxon>
        <taxon>Eutremeae</taxon>
        <taxon>Eutrema</taxon>
    </lineage>
</organism>
<comment type="subcellular location">
    <subcellularLocation>
        <location evidence="1">Membrane</location>
        <topology evidence="1">Multi-pass membrane protein</topology>
    </subcellularLocation>
</comment>
<dbReference type="KEGG" id="eus:EUTSA_v10027947mg"/>
<dbReference type="Proteomes" id="UP000030689">
    <property type="component" value="Unassembled WGS sequence"/>
</dbReference>
<accession>V4LUB1</accession>
<feature type="domain" description="Cyanobacterial aminoacyl-tRNA synthetase CAAD" evidence="4">
    <location>
        <begin position="110"/>
        <end position="185"/>
    </location>
</feature>
<protein>
    <recommendedName>
        <fullName evidence="4">Cyanobacterial aminoacyl-tRNA synthetase CAAD domain-containing protein</fullName>
    </recommendedName>
</protein>
<keyword evidence="3" id="KW-1133">Transmembrane helix</keyword>